<organism evidence="1 2">
    <name type="scientific">Caerostris extrusa</name>
    <name type="common">Bark spider</name>
    <name type="synonym">Caerostris bankana</name>
    <dbReference type="NCBI Taxonomy" id="172846"/>
    <lineage>
        <taxon>Eukaryota</taxon>
        <taxon>Metazoa</taxon>
        <taxon>Ecdysozoa</taxon>
        <taxon>Arthropoda</taxon>
        <taxon>Chelicerata</taxon>
        <taxon>Arachnida</taxon>
        <taxon>Araneae</taxon>
        <taxon>Araneomorphae</taxon>
        <taxon>Entelegynae</taxon>
        <taxon>Araneoidea</taxon>
        <taxon>Araneidae</taxon>
        <taxon>Caerostris</taxon>
    </lineage>
</organism>
<evidence type="ECO:0008006" key="3">
    <source>
        <dbReference type="Google" id="ProtNLM"/>
    </source>
</evidence>
<dbReference type="GO" id="GO:0003676">
    <property type="term" value="F:nucleic acid binding"/>
    <property type="evidence" value="ECO:0007669"/>
    <property type="project" value="InterPro"/>
</dbReference>
<dbReference type="SUPFAM" id="SSF53098">
    <property type="entry name" value="Ribonuclease H-like"/>
    <property type="match status" value="1"/>
</dbReference>
<name>A0AAV4NGP7_CAEEX</name>
<dbReference type="InterPro" id="IPR012337">
    <property type="entry name" value="RNaseH-like_sf"/>
</dbReference>
<proteinExistence type="predicted"/>
<sequence>MANAFFNSVDWGFPHSPHPETQDQVVPSFLPPNKTSSYRTKHFLSWTWKASLPWTLPETEFKITWRVFDNDVRGFAIYPDGSKLNGHTGCALVVFIDGHEDEHLLCKLNPEASVFIAEMKAIEMAVNYIVSRGMSNATIISDSRSALLALGNPLNN</sequence>
<evidence type="ECO:0000313" key="2">
    <source>
        <dbReference type="Proteomes" id="UP001054945"/>
    </source>
</evidence>
<dbReference type="InterPro" id="IPR036397">
    <property type="entry name" value="RNaseH_sf"/>
</dbReference>
<accession>A0AAV4NGP7</accession>
<dbReference type="AlphaFoldDB" id="A0AAV4NGP7"/>
<comment type="caution">
    <text evidence="1">The sequence shown here is derived from an EMBL/GenBank/DDBJ whole genome shotgun (WGS) entry which is preliminary data.</text>
</comment>
<dbReference type="Proteomes" id="UP001054945">
    <property type="component" value="Unassembled WGS sequence"/>
</dbReference>
<dbReference type="EMBL" id="BPLR01020920">
    <property type="protein sequence ID" value="GIX83972.1"/>
    <property type="molecule type" value="Genomic_DNA"/>
</dbReference>
<keyword evidence="2" id="KW-1185">Reference proteome</keyword>
<dbReference type="CDD" id="cd09276">
    <property type="entry name" value="Rnase_HI_RT_non_LTR"/>
    <property type="match status" value="1"/>
</dbReference>
<dbReference type="Gene3D" id="3.30.420.10">
    <property type="entry name" value="Ribonuclease H-like superfamily/Ribonuclease H"/>
    <property type="match status" value="1"/>
</dbReference>
<reference evidence="1 2" key="1">
    <citation type="submission" date="2021-06" db="EMBL/GenBank/DDBJ databases">
        <title>Caerostris extrusa draft genome.</title>
        <authorList>
            <person name="Kono N."/>
            <person name="Arakawa K."/>
        </authorList>
    </citation>
    <scope>NUCLEOTIDE SEQUENCE [LARGE SCALE GENOMIC DNA]</scope>
</reference>
<gene>
    <name evidence="1" type="ORF">CEXT_658841</name>
</gene>
<protein>
    <recommendedName>
        <fullName evidence="3">RNase H type-1 domain-containing protein</fullName>
    </recommendedName>
</protein>
<evidence type="ECO:0000313" key="1">
    <source>
        <dbReference type="EMBL" id="GIX83972.1"/>
    </source>
</evidence>